<sequence length="655" mass="75002">MSKRKCKFTEKLATKYKLFVKGRNEEEAKCVPCDSFVSVGSKGAADLEKHISTEKHKKSLQASSSCMKLDNFFVQKNSSVDFKLKAAEGTLAYHTVSHHQSYRSLDCTSSLLKKIIPDSEITAKFGCGRTKTEAIVNHVLSPHAQETLISSLNSVNFYGIGTDASNHGATKMFPVVVQYFQWFNGIQTQVLELSALSSETAEAISKYLITTIKKFNITSKCIAFSGDNANVNFGGLARRGQKNVLSNMKQDLNSDIVGIGCPAHILHNCIQHGADSLQCDVDYIIFKIFNYFSIYTVRTEALKEFCNFVEISYQPLLYHSKTRWLSMFPAIERILKLYPALKSYFESQQDCPAMLRKFFESEFSEMYLWLLDSTMHIFHVNVALIEKENISILEVQDILASVLTALQGRLSEQFIPLKVRSQLNVLREKGLQKEVNDFKEQVWQFYTKCIDYLEKWAAPLAEFNSFQWMLLNDTNFKFNDILPCIEFLSKKGVEINDTKLIDEIILLKDSLTTKIQNEEFLSLSLDKKWSYYFKQLKHIDLSSELLKICEFYFAIPAHNAAVERIFSLIAAQWTKERNRLSIESIKSLIVLKFNLKMSCVEYYNYLMDNPNILKEIGSSEKCNTTPRALSVIALKKNKKKKEYKRKTAEVFPEGS</sequence>
<protein>
    <submittedName>
        <fullName evidence="2">Uncharacterized protein LOC115880276</fullName>
    </submittedName>
</protein>
<dbReference type="InParanoid" id="A0A6J2XRR4"/>
<dbReference type="OrthoDB" id="10033706at2759"/>
<gene>
    <name evidence="2" type="primary">LOC115880276</name>
</gene>
<evidence type="ECO:0000313" key="1">
    <source>
        <dbReference type="Proteomes" id="UP000504635"/>
    </source>
</evidence>
<keyword evidence="1" id="KW-1185">Reference proteome</keyword>
<dbReference type="SUPFAM" id="SSF53098">
    <property type="entry name" value="Ribonuclease H-like"/>
    <property type="match status" value="1"/>
</dbReference>
<dbReference type="GeneID" id="115880276"/>
<dbReference type="AlphaFoldDB" id="A0A6J2XRR4"/>
<accession>A0A6J2XRR4</accession>
<dbReference type="Proteomes" id="UP000504635">
    <property type="component" value="Unplaced"/>
</dbReference>
<evidence type="ECO:0000313" key="2">
    <source>
        <dbReference type="RefSeq" id="XP_030753319.1"/>
    </source>
</evidence>
<name>A0A6J2XRR4_SITOR</name>
<organism evidence="1 2">
    <name type="scientific">Sitophilus oryzae</name>
    <name type="common">Rice weevil</name>
    <name type="synonym">Curculio oryzae</name>
    <dbReference type="NCBI Taxonomy" id="7048"/>
    <lineage>
        <taxon>Eukaryota</taxon>
        <taxon>Metazoa</taxon>
        <taxon>Ecdysozoa</taxon>
        <taxon>Arthropoda</taxon>
        <taxon>Hexapoda</taxon>
        <taxon>Insecta</taxon>
        <taxon>Pterygota</taxon>
        <taxon>Neoptera</taxon>
        <taxon>Endopterygota</taxon>
        <taxon>Coleoptera</taxon>
        <taxon>Polyphaga</taxon>
        <taxon>Cucujiformia</taxon>
        <taxon>Curculionidae</taxon>
        <taxon>Dryophthorinae</taxon>
        <taxon>Sitophilus</taxon>
    </lineage>
</organism>
<dbReference type="PANTHER" id="PTHR37162">
    <property type="entry name" value="HAT FAMILY DIMERISATION DOMAINCONTAINING PROTEIN-RELATED"/>
    <property type="match status" value="1"/>
</dbReference>
<dbReference type="KEGG" id="soy:115880276"/>
<dbReference type="InterPro" id="IPR012337">
    <property type="entry name" value="RNaseH-like_sf"/>
</dbReference>
<reference evidence="2" key="1">
    <citation type="submission" date="2025-08" db="UniProtKB">
        <authorList>
            <consortium name="RefSeq"/>
        </authorList>
    </citation>
    <scope>IDENTIFICATION</scope>
    <source>
        <tissue evidence="2">Gonads</tissue>
    </source>
</reference>
<dbReference type="PANTHER" id="PTHR37162:SF1">
    <property type="entry name" value="BED-TYPE DOMAIN-CONTAINING PROTEIN"/>
    <property type="match status" value="1"/>
</dbReference>
<dbReference type="RefSeq" id="XP_030753319.1">
    <property type="nucleotide sequence ID" value="XM_030897459.1"/>
</dbReference>
<proteinExistence type="predicted"/>